<reference evidence="2 3" key="1">
    <citation type="journal article" date="2019" name="Mol. Ecol. Resour.">
        <title>Improving Illumina assemblies with Hi-C and long reads: an example with the North African dromedary.</title>
        <authorList>
            <person name="Elbers J.P."/>
            <person name="Rogers M.F."/>
            <person name="Perelman P.L."/>
            <person name="Proskuryakova A.A."/>
            <person name="Serdyukova N.A."/>
            <person name="Johnson W.E."/>
            <person name="Horin P."/>
            <person name="Corander J."/>
            <person name="Murphy D."/>
            <person name="Burger P.A."/>
        </authorList>
    </citation>
    <scope>NUCLEOTIDE SEQUENCE [LARGE SCALE GENOMIC DNA]</scope>
    <source>
        <strain evidence="2">Drom800</strain>
        <tissue evidence="2">Blood</tissue>
    </source>
</reference>
<accession>A0A5N4C2F2</accession>
<dbReference type="AlphaFoldDB" id="A0A5N4C2F2"/>
<dbReference type="PANTHER" id="PTHR37876">
    <property type="entry name" value="PROTEIN GAR2-LIKE"/>
    <property type="match status" value="1"/>
</dbReference>
<feature type="region of interest" description="Disordered" evidence="1">
    <location>
        <begin position="1"/>
        <end position="117"/>
    </location>
</feature>
<proteinExistence type="predicted"/>
<evidence type="ECO:0000313" key="2">
    <source>
        <dbReference type="EMBL" id="KAB1253040.1"/>
    </source>
</evidence>
<dbReference type="InterPro" id="IPR040433">
    <property type="entry name" value="Spermatid_TP"/>
</dbReference>
<gene>
    <name evidence="2" type="ORF">Cadr_000002584</name>
</gene>
<evidence type="ECO:0000256" key="1">
    <source>
        <dbReference type="SAM" id="MobiDB-lite"/>
    </source>
</evidence>
<feature type="compositionally biased region" description="Basic and acidic residues" evidence="1">
    <location>
        <begin position="23"/>
        <end position="36"/>
    </location>
</feature>
<dbReference type="Proteomes" id="UP000299084">
    <property type="component" value="Unassembled WGS sequence"/>
</dbReference>
<sequence length="117" mass="13066">MAKVSRKSQGPGAAMRQPTATTKEGKKGKTPYEQRPRGSIKVAKAAIRLNRRCQRSLKKKASQKTPASSRKLNKKSRGSMICSHCHKKKEELNQNEAEQVQETKEKTTTPSEQDSSQ</sequence>
<feature type="compositionally biased region" description="Basic residues" evidence="1">
    <location>
        <begin position="49"/>
        <end position="62"/>
    </location>
</feature>
<protein>
    <submittedName>
        <fullName evidence="2">Uncharacterized protein</fullName>
    </submittedName>
</protein>
<dbReference type="PANTHER" id="PTHR37876:SF1">
    <property type="entry name" value="SERINE_ARGININE REPETITIVE MATRIX PROTEIN 4-LIKE-RELATED"/>
    <property type="match status" value="1"/>
</dbReference>
<organism evidence="2 3">
    <name type="scientific">Camelus dromedarius</name>
    <name type="common">Dromedary</name>
    <name type="synonym">Arabian camel</name>
    <dbReference type="NCBI Taxonomy" id="9838"/>
    <lineage>
        <taxon>Eukaryota</taxon>
        <taxon>Metazoa</taxon>
        <taxon>Chordata</taxon>
        <taxon>Craniata</taxon>
        <taxon>Vertebrata</taxon>
        <taxon>Euteleostomi</taxon>
        <taxon>Mammalia</taxon>
        <taxon>Eutheria</taxon>
        <taxon>Laurasiatheria</taxon>
        <taxon>Artiodactyla</taxon>
        <taxon>Tylopoda</taxon>
        <taxon>Camelidae</taxon>
        <taxon>Camelus</taxon>
    </lineage>
</organism>
<evidence type="ECO:0000313" key="3">
    <source>
        <dbReference type="Proteomes" id="UP000299084"/>
    </source>
</evidence>
<keyword evidence="3" id="KW-1185">Reference proteome</keyword>
<name>A0A5N4C2F2_CAMDR</name>
<comment type="caution">
    <text evidence="2">The sequence shown here is derived from an EMBL/GenBank/DDBJ whole genome shotgun (WGS) entry which is preliminary data.</text>
</comment>
<dbReference type="EMBL" id="JWIN03000037">
    <property type="protein sequence ID" value="KAB1253040.1"/>
    <property type="molecule type" value="Genomic_DNA"/>
</dbReference>